<reference evidence="1" key="1">
    <citation type="submission" date="2014-09" db="EMBL/GenBank/DDBJ databases">
        <authorList>
            <person name="Magalhaes I.L.F."/>
            <person name="Oliveira U."/>
            <person name="Santos F.R."/>
            <person name="Vidigal T.H.D.A."/>
            <person name="Brescovit A.D."/>
            <person name="Santos A.J."/>
        </authorList>
    </citation>
    <scope>NUCLEOTIDE SEQUENCE</scope>
    <source>
        <tissue evidence="1">Shoot tissue taken approximately 20 cm above the soil surface</tissue>
    </source>
</reference>
<sequence>MYTVHRLKSSAPQSKVLNERYLSID</sequence>
<dbReference type="EMBL" id="GBRH01277134">
    <property type="protein sequence ID" value="JAD20761.1"/>
    <property type="molecule type" value="Transcribed_RNA"/>
</dbReference>
<evidence type="ECO:0000313" key="1">
    <source>
        <dbReference type="EMBL" id="JAD20761.1"/>
    </source>
</evidence>
<organism evidence="1">
    <name type="scientific">Arundo donax</name>
    <name type="common">Giant reed</name>
    <name type="synonym">Donax arundinaceus</name>
    <dbReference type="NCBI Taxonomy" id="35708"/>
    <lineage>
        <taxon>Eukaryota</taxon>
        <taxon>Viridiplantae</taxon>
        <taxon>Streptophyta</taxon>
        <taxon>Embryophyta</taxon>
        <taxon>Tracheophyta</taxon>
        <taxon>Spermatophyta</taxon>
        <taxon>Magnoliopsida</taxon>
        <taxon>Liliopsida</taxon>
        <taxon>Poales</taxon>
        <taxon>Poaceae</taxon>
        <taxon>PACMAD clade</taxon>
        <taxon>Arundinoideae</taxon>
        <taxon>Arundineae</taxon>
        <taxon>Arundo</taxon>
    </lineage>
</organism>
<name>A0A0A8Y3A9_ARUDO</name>
<accession>A0A0A8Y3A9</accession>
<dbReference type="AlphaFoldDB" id="A0A0A8Y3A9"/>
<reference evidence="1" key="2">
    <citation type="journal article" date="2015" name="Data Brief">
        <title>Shoot transcriptome of the giant reed, Arundo donax.</title>
        <authorList>
            <person name="Barrero R.A."/>
            <person name="Guerrero F.D."/>
            <person name="Moolhuijzen P."/>
            <person name="Goolsby J.A."/>
            <person name="Tidwell J."/>
            <person name="Bellgard S.E."/>
            <person name="Bellgard M.I."/>
        </authorList>
    </citation>
    <scope>NUCLEOTIDE SEQUENCE</scope>
    <source>
        <tissue evidence="1">Shoot tissue taken approximately 20 cm above the soil surface</tissue>
    </source>
</reference>
<protein>
    <submittedName>
        <fullName evidence="1">Uncharacterized protein</fullName>
    </submittedName>
</protein>
<proteinExistence type="predicted"/>